<evidence type="ECO:0000256" key="6">
    <source>
        <dbReference type="ARBA" id="ARBA00022500"/>
    </source>
</evidence>
<reference evidence="12 13" key="1">
    <citation type="submission" date="2018-03" db="EMBL/GenBank/DDBJ databases">
        <authorList>
            <person name="Keele B.F."/>
        </authorList>
    </citation>
    <scope>NUCLEOTIDE SEQUENCE [LARGE SCALE GENOMIC DNA]</scope>
    <source>
        <strain evidence="12">ZCTH4_d</strain>
    </source>
</reference>
<dbReference type="InterPro" id="IPR053716">
    <property type="entry name" value="Flag_assembly_chemotaxis_eff"/>
</dbReference>
<keyword evidence="12" id="KW-0282">Flagellum</keyword>
<evidence type="ECO:0000256" key="8">
    <source>
        <dbReference type="ARBA" id="ARBA00022927"/>
    </source>
</evidence>
<dbReference type="GO" id="GO:0006935">
    <property type="term" value="P:chemotaxis"/>
    <property type="evidence" value="ECO:0007669"/>
    <property type="project" value="UniProtKB-KW"/>
</dbReference>
<dbReference type="GO" id="GO:0044781">
    <property type="term" value="P:bacterial-type flagellum organization"/>
    <property type="evidence" value="ECO:0007669"/>
    <property type="project" value="UniProtKB-KW"/>
</dbReference>
<evidence type="ECO:0000256" key="5">
    <source>
        <dbReference type="ARBA" id="ARBA00022475"/>
    </source>
</evidence>
<evidence type="ECO:0000256" key="3">
    <source>
        <dbReference type="ARBA" id="ARBA00020392"/>
    </source>
</evidence>
<dbReference type="Gene3D" id="1.10.287.1700">
    <property type="match status" value="1"/>
</dbReference>
<protein>
    <recommendedName>
        <fullName evidence="3">Flagellar FliJ protein</fullName>
    </recommendedName>
</protein>
<evidence type="ECO:0000313" key="12">
    <source>
        <dbReference type="EMBL" id="REJ29510.1"/>
    </source>
</evidence>
<evidence type="ECO:0000256" key="2">
    <source>
        <dbReference type="ARBA" id="ARBA00010004"/>
    </source>
</evidence>
<comment type="caution">
    <text evidence="12">The sequence shown here is derived from an EMBL/GenBank/DDBJ whole genome shotgun (WGS) entry which is preliminary data.</text>
</comment>
<keyword evidence="6" id="KW-0145">Chemotaxis</keyword>
<keyword evidence="12" id="KW-0966">Cell projection</keyword>
<evidence type="ECO:0000256" key="11">
    <source>
        <dbReference type="SAM" id="Coils"/>
    </source>
</evidence>
<sequence>MNELVFSYRFEKILSVRTMEKNEAVNSYHQAVRRFEEAAQGLYRLLKEKEELEAEREKRIRDGLSVERLREFQRYLANLQREIDHYQQLVIRARDKMNEEYRRLVEKNVEVKKYERMKEKDYQMFLQLEKWKETKDLDEISSRSALRRNGW</sequence>
<keyword evidence="12" id="KW-0969">Cilium</keyword>
<name>A0A3E0K5Z2_9BACI</name>
<dbReference type="EMBL" id="QEWE01000014">
    <property type="protein sequence ID" value="REJ29510.1"/>
    <property type="molecule type" value="Genomic_DNA"/>
</dbReference>
<dbReference type="GO" id="GO:0015031">
    <property type="term" value="P:protein transport"/>
    <property type="evidence" value="ECO:0007669"/>
    <property type="project" value="UniProtKB-KW"/>
</dbReference>
<gene>
    <name evidence="12" type="primary">fliJ</name>
    <name evidence="12" type="ORF">C6P37_06100</name>
</gene>
<evidence type="ECO:0000256" key="9">
    <source>
        <dbReference type="ARBA" id="ARBA00023136"/>
    </source>
</evidence>
<comment type="subcellular location">
    <subcellularLocation>
        <location evidence="1">Cell membrane</location>
        <topology evidence="1">Peripheral membrane protein</topology>
        <orientation evidence="1">Cytoplasmic side</orientation>
    </subcellularLocation>
</comment>
<dbReference type="Pfam" id="PF02050">
    <property type="entry name" value="FliJ"/>
    <property type="match status" value="1"/>
</dbReference>
<dbReference type="RefSeq" id="WP_120670649.1">
    <property type="nucleotide sequence ID" value="NZ_JBAIZG010000041.1"/>
</dbReference>
<dbReference type="GO" id="GO:0005886">
    <property type="term" value="C:plasma membrane"/>
    <property type="evidence" value="ECO:0007669"/>
    <property type="project" value="UniProtKB-SubCell"/>
</dbReference>
<dbReference type="GO" id="GO:0009288">
    <property type="term" value="C:bacterial-type flagellum"/>
    <property type="evidence" value="ECO:0007669"/>
    <property type="project" value="InterPro"/>
</dbReference>
<evidence type="ECO:0000313" key="13">
    <source>
        <dbReference type="Proteomes" id="UP000257014"/>
    </source>
</evidence>
<keyword evidence="10" id="KW-1006">Bacterial flagellum protein export</keyword>
<dbReference type="InterPro" id="IPR012823">
    <property type="entry name" value="Flagell_FliJ"/>
</dbReference>
<evidence type="ECO:0000256" key="4">
    <source>
        <dbReference type="ARBA" id="ARBA00022448"/>
    </source>
</evidence>
<keyword evidence="11" id="KW-0175">Coiled coil</keyword>
<keyword evidence="5" id="KW-1003">Cell membrane</keyword>
<evidence type="ECO:0000256" key="10">
    <source>
        <dbReference type="ARBA" id="ARBA00023225"/>
    </source>
</evidence>
<keyword evidence="8" id="KW-0653">Protein transport</keyword>
<proteinExistence type="inferred from homology"/>
<dbReference type="NCBIfam" id="TIGR02473">
    <property type="entry name" value="flagell_FliJ"/>
    <property type="match status" value="1"/>
</dbReference>
<keyword evidence="7" id="KW-1005">Bacterial flagellum biogenesis</keyword>
<feature type="coiled-coil region" evidence="11">
    <location>
        <begin position="32"/>
        <end position="96"/>
    </location>
</feature>
<evidence type="ECO:0000256" key="1">
    <source>
        <dbReference type="ARBA" id="ARBA00004413"/>
    </source>
</evidence>
<comment type="similarity">
    <text evidence="2">Belongs to the FliJ family.</text>
</comment>
<evidence type="ECO:0000256" key="7">
    <source>
        <dbReference type="ARBA" id="ARBA00022795"/>
    </source>
</evidence>
<keyword evidence="4" id="KW-0813">Transport</keyword>
<dbReference type="AlphaFoldDB" id="A0A3E0K5Z2"/>
<accession>A0A3E0K5Z2</accession>
<keyword evidence="9" id="KW-0472">Membrane</keyword>
<dbReference type="GO" id="GO:0071973">
    <property type="term" value="P:bacterial-type flagellum-dependent cell motility"/>
    <property type="evidence" value="ECO:0007669"/>
    <property type="project" value="InterPro"/>
</dbReference>
<organism evidence="12 13">
    <name type="scientific">Caldibacillus debilis</name>
    <dbReference type="NCBI Taxonomy" id="301148"/>
    <lineage>
        <taxon>Bacteria</taxon>
        <taxon>Bacillati</taxon>
        <taxon>Bacillota</taxon>
        <taxon>Bacilli</taxon>
        <taxon>Bacillales</taxon>
        <taxon>Bacillaceae</taxon>
        <taxon>Caldibacillus</taxon>
    </lineage>
</organism>
<dbReference type="Proteomes" id="UP000257014">
    <property type="component" value="Unassembled WGS sequence"/>
</dbReference>